<dbReference type="SUPFAM" id="SSF51735">
    <property type="entry name" value="NAD(P)-binding Rossmann-fold domains"/>
    <property type="match status" value="1"/>
</dbReference>
<organism evidence="3">
    <name type="scientific">Aspergillus niger</name>
    <dbReference type="NCBI Taxonomy" id="5061"/>
    <lineage>
        <taxon>Eukaryota</taxon>
        <taxon>Fungi</taxon>
        <taxon>Dikarya</taxon>
        <taxon>Ascomycota</taxon>
        <taxon>Pezizomycotina</taxon>
        <taxon>Eurotiomycetes</taxon>
        <taxon>Eurotiomycetidae</taxon>
        <taxon>Eurotiales</taxon>
        <taxon>Aspergillaceae</taxon>
        <taxon>Aspergillus</taxon>
        <taxon>Aspergillus subgen. Circumdati</taxon>
    </lineage>
</organism>
<reference evidence="3" key="2">
    <citation type="submission" date="2025-08" db="UniProtKB">
        <authorList>
            <consortium name="RefSeq"/>
        </authorList>
    </citation>
    <scope>IDENTIFICATION</scope>
</reference>
<dbReference type="PANTHER" id="PTHR43639">
    <property type="entry name" value="OXIDOREDUCTASE, SHORT-CHAIN DEHYDROGENASE/REDUCTASE FAMILY (AFU_ORTHOLOGUE AFUA_5G02870)"/>
    <property type="match status" value="1"/>
</dbReference>
<evidence type="ECO:0000256" key="1">
    <source>
        <dbReference type="ARBA" id="ARBA00006484"/>
    </source>
</evidence>
<dbReference type="KEGG" id="ang:An02g11820"/>
<sequence length="222" mass="24940">MARGVTILCYTWLVRRSKSYNSRLVQTQFNTSRPAMYLSCCRKWVATRLMHGDHRTISVNVDASFFLTRAVLPHMRKQGYGRIIHIASYTFEEPELGLGVYDASKAAIIGLVHAASVEAGLGVTVNAVMPELIRMDQVWMQVFSHPLFDRVIQKQNTKRCGLPEDIAHTSGFVASPEAAFTTGPIFDVSGGETFYQTQYNEIVFHNGRPQETNNKGLLRHGM</sequence>
<dbReference type="Pfam" id="PF13561">
    <property type="entry name" value="adh_short_C2"/>
    <property type="match status" value="1"/>
</dbReference>
<proteinExistence type="inferred from homology"/>
<dbReference type="PRINTS" id="PR00081">
    <property type="entry name" value="GDHRDH"/>
</dbReference>
<feature type="non-terminal residue" evidence="3">
    <location>
        <position position="222"/>
    </location>
</feature>
<dbReference type="InterPro" id="IPR036291">
    <property type="entry name" value="NAD(P)-bd_dom_sf"/>
</dbReference>
<evidence type="ECO:0000256" key="2">
    <source>
        <dbReference type="ARBA" id="ARBA00023002"/>
    </source>
</evidence>
<accession>A0AAJ8C108</accession>
<dbReference type="RefSeq" id="XP_059606031.1">
    <property type="nucleotide sequence ID" value="XM_059746652.1"/>
</dbReference>
<dbReference type="Gene3D" id="3.40.50.720">
    <property type="entry name" value="NAD(P)-binding Rossmann-like Domain"/>
    <property type="match status" value="1"/>
</dbReference>
<dbReference type="InterPro" id="IPR002347">
    <property type="entry name" value="SDR_fam"/>
</dbReference>
<comment type="similarity">
    <text evidence="1">Belongs to the short-chain dehydrogenases/reductases (SDR) family.</text>
</comment>
<name>A0AAJ8C108_ASPNG</name>
<dbReference type="PANTHER" id="PTHR43639:SF1">
    <property type="entry name" value="SHORT-CHAIN DEHYDROGENASE_REDUCTASE FAMILY PROTEIN"/>
    <property type="match status" value="1"/>
</dbReference>
<dbReference type="GeneID" id="84590491"/>
<protein>
    <submittedName>
        <fullName evidence="3">Uncharacterized protein</fullName>
    </submittedName>
</protein>
<reference evidence="3" key="1">
    <citation type="submission" date="2025-02" db="EMBL/GenBank/DDBJ databases">
        <authorList>
            <consortium name="NCBI Genome Project"/>
        </authorList>
    </citation>
    <scope>NUCLEOTIDE SEQUENCE</scope>
</reference>
<gene>
    <name evidence="3" type="ORF">An02g11820</name>
</gene>
<evidence type="ECO:0000313" key="3">
    <source>
        <dbReference type="RefSeq" id="XP_059606031.1"/>
    </source>
</evidence>
<dbReference type="CDD" id="cd05233">
    <property type="entry name" value="SDR_c"/>
    <property type="match status" value="1"/>
</dbReference>
<dbReference type="GO" id="GO:0016491">
    <property type="term" value="F:oxidoreductase activity"/>
    <property type="evidence" value="ECO:0007669"/>
    <property type="project" value="UniProtKB-KW"/>
</dbReference>
<dbReference type="AlphaFoldDB" id="A0AAJ8C108"/>
<keyword evidence="2" id="KW-0560">Oxidoreductase</keyword>